<dbReference type="AlphaFoldDB" id="A0A846QKR0"/>
<reference evidence="1 2" key="1">
    <citation type="submission" date="2020-03" db="EMBL/GenBank/DDBJ databases">
        <title>Genomic Encyclopedia of Type Strains, Phase IV (KMG-IV): sequencing the most valuable type-strain genomes for metagenomic binning, comparative biology and taxonomic classification.</title>
        <authorList>
            <person name="Goeker M."/>
        </authorList>
    </citation>
    <scope>NUCLEOTIDE SEQUENCE [LARGE SCALE GENOMIC DNA]</scope>
    <source>
        <strain evidence="1 2">DSM 24233</strain>
    </source>
</reference>
<keyword evidence="2" id="KW-1185">Reference proteome</keyword>
<protein>
    <submittedName>
        <fullName evidence="1">Uncharacterized protein</fullName>
    </submittedName>
</protein>
<dbReference type="RefSeq" id="WP_167940677.1">
    <property type="nucleotide sequence ID" value="NZ_JAATJA010000001.1"/>
</dbReference>
<organism evidence="1 2">
    <name type="scientific">Desulfobaculum xiamenense</name>
    <dbReference type="NCBI Taxonomy" id="995050"/>
    <lineage>
        <taxon>Bacteria</taxon>
        <taxon>Pseudomonadati</taxon>
        <taxon>Thermodesulfobacteriota</taxon>
        <taxon>Desulfovibrionia</taxon>
        <taxon>Desulfovibrionales</taxon>
        <taxon>Desulfovibrionaceae</taxon>
        <taxon>Desulfobaculum</taxon>
    </lineage>
</organism>
<evidence type="ECO:0000313" key="2">
    <source>
        <dbReference type="Proteomes" id="UP000580856"/>
    </source>
</evidence>
<dbReference type="Proteomes" id="UP000580856">
    <property type="component" value="Unassembled WGS sequence"/>
</dbReference>
<dbReference type="EMBL" id="JAATJA010000001">
    <property type="protein sequence ID" value="NJB67640.1"/>
    <property type="molecule type" value="Genomic_DNA"/>
</dbReference>
<accession>A0A846QKR0</accession>
<name>A0A846QKR0_9BACT</name>
<evidence type="ECO:0000313" key="1">
    <source>
        <dbReference type="EMBL" id="NJB67640.1"/>
    </source>
</evidence>
<gene>
    <name evidence="1" type="ORF">GGQ74_001280</name>
</gene>
<proteinExistence type="predicted"/>
<comment type="caution">
    <text evidence="1">The sequence shown here is derived from an EMBL/GenBank/DDBJ whole genome shotgun (WGS) entry which is preliminary data.</text>
</comment>
<sequence>MAESYLSRDTQLERIVDCVLDGCEYALVIGDEAPAAAHRVAARHSACECIASEHDSDVYHTALNRAADCKNLYLHNVTPRELLCRVEEEKPYLFSRDVLVVLNAAGGGPERRFADEVSFVFDRFRAAFVLFVGCRVPGRDDFLVHSQRGRQCSAANLKPIFARTEHALYYPRYSVPAMRRGRLPGWGLAALRSNAMYEFPDGMREAVARVG</sequence>